<sequence>MPLFQRESPTTSKRGIAASKSELLARLAEFSAVDDSAYLSEEGFVEARRAAVRRQRRLVRRSDEDSGFLCAPSTRKSSQRHRVWQPDDVRAPRIEIRPVCACASTALLTDYKASAAAPATKPRRFARVDPNVPATRRSLLTRQLSASTLPRPVAADVILDDVPDAVDDWDVDVDVAAALRPGKRVVTAWTASFRSGYAHGFESLAVYAEATLGEAECRTWSVEDDRATPMPAYAAVSCDLLAKLSPLLMRGEHGPLVAKLAAALRECVYVDPGTDEDARELFADETWFDRCLRVERELERLKEDMKLARAGVTLKNQLEKRLPGREKRATFPKAPISAGFHSRLRQEYAAMHKFLQHTCLTAWIGWHKLRKLRVRQMRARWGRNAIFLRWRRAAREGLLRERAAAAGPPRVRESLLERFRQDKHASMHDRFFDEEEPEELDDDAPVDPMQRLLALNRMKRLHDGRNTRVTRVLRDGGPEVIDKATSTPADWEVRTQKTMIAEAKDRDDHSKNVNLKRALGRTDKVAEMPVEKAVSLIPLIFEELVNYWGPRAYHNLNLDVDWTAPRKRAHKVQVELATNATVRKYGLKTLAVSHLRALCRSVEKLASKNKRLRLFGELFGIVPEEPHGLGDVGAHVALFARLWPEYLARVQSRVETSVHAVLSGSSRLELRALRDAVAVVFKHTAEELVNKLNRLPHTFKKDVRGGMVDADDALAELFARDRWALELAKSRAAQAEMRGCLVLQRNLRRFREAVGLRARQRRLWVDHFEHHATPEGCMEFFDFNAAVVEGTAAPPAEALVMRLYTEWGTVAEEYADKEREGKLIRIARDGAGHERDAPDVTGSDLGRALEIACFVVQKNYIARCWRKRKSKTQNEALEFLRGEKPRWTEASMARLSANLALRRWRRQMIRADPEALFADAHNDAEVAYILEARRGFEANSKAFAAVLVKYGLLCDAPPDRPDSPAKEAAKEKQRHASAMFGGPGRHEKKHHAKKKHAHKKAHRRF</sequence>
<dbReference type="Proteomes" id="UP001363151">
    <property type="component" value="Unassembled WGS sequence"/>
</dbReference>
<keyword evidence="3" id="KW-1185">Reference proteome</keyword>
<feature type="region of interest" description="Disordered" evidence="1">
    <location>
        <begin position="959"/>
        <end position="1005"/>
    </location>
</feature>
<evidence type="ECO:0000313" key="2">
    <source>
        <dbReference type="EMBL" id="KAK7241953.1"/>
    </source>
</evidence>
<feature type="compositionally biased region" description="Basic and acidic residues" evidence="1">
    <location>
        <begin position="959"/>
        <end position="971"/>
    </location>
</feature>
<reference evidence="2 3" key="1">
    <citation type="submission" date="2024-03" db="EMBL/GenBank/DDBJ databases">
        <title>Aureococcus anophagefferens CCMP1851 and Kratosvirus quantuckense: Draft genome of a second virus-susceptible host strain in the model system.</title>
        <authorList>
            <person name="Chase E."/>
            <person name="Truchon A.R."/>
            <person name="Schepens W."/>
            <person name="Wilhelm S.W."/>
        </authorList>
    </citation>
    <scope>NUCLEOTIDE SEQUENCE [LARGE SCALE GENOMIC DNA]</scope>
    <source>
        <strain evidence="2 3">CCMP1851</strain>
    </source>
</reference>
<gene>
    <name evidence="2" type="ORF">SO694_00018159</name>
</gene>
<feature type="compositionally biased region" description="Basic residues" evidence="1">
    <location>
        <begin position="986"/>
        <end position="1005"/>
    </location>
</feature>
<proteinExistence type="predicted"/>
<organism evidence="2 3">
    <name type="scientific">Aureococcus anophagefferens</name>
    <name type="common">Harmful bloom alga</name>
    <dbReference type="NCBI Taxonomy" id="44056"/>
    <lineage>
        <taxon>Eukaryota</taxon>
        <taxon>Sar</taxon>
        <taxon>Stramenopiles</taxon>
        <taxon>Ochrophyta</taxon>
        <taxon>Pelagophyceae</taxon>
        <taxon>Pelagomonadales</taxon>
        <taxon>Pelagomonadaceae</taxon>
        <taxon>Aureococcus</taxon>
    </lineage>
</organism>
<evidence type="ECO:0000256" key="1">
    <source>
        <dbReference type="SAM" id="MobiDB-lite"/>
    </source>
</evidence>
<comment type="caution">
    <text evidence="2">The sequence shown here is derived from an EMBL/GenBank/DDBJ whole genome shotgun (WGS) entry which is preliminary data.</text>
</comment>
<name>A0ABR1G0B0_AURAN</name>
<accession>A0ABR1G0B0</accession>
<evidence type="ECO:0000313" key="3">
    <source>
        <dbReference type="Proteomes" id="UP001363151"/>
    </source>
</evidence>
<dbReference type="EMBL" id="JBBJCI010000151">
    <property type="protein sequence ID" value="KAK7241953.1"/>
    <property type="molecule type" value="Genomic_DNA"/>
</dbReference>
<protein>
    <submittedName>
        <fullName evidence="2">Uncharacterized protein</fullName>
    </submittedName>
</protein>